<dbReference type="SUPFAM" id="SSF53822">
    <property type="entry name" value="Periplasmic binding protein-like I"/>
    <property type="match status" value="1"/>
</dbReference>
<keyword evidence="2" id="KW-0238">DNA-binding</keyword>
<evidence type="ECO:0000259" key="4">
    <source>
        <dbReference type="PROSITE" id="PS50932"/>
    </source>
</evidence>
<proteinExistence type="predicted"/>
<dbReference type="GO" id="GO:0003700">
    <property type="term" value="F:DNA-binding transcription factor activity"/>
    <property type="evidence" value="ECO:0007669"/>
    <property type="project" value="TreeGrafter"/>
</dbReference>
<dbReference type="InterPro" id="IPR000843">
    <property type="entry name" value="HTH_LacI"/>
</dbReference>
<evidence type="ECO:0000313" key="6">
    <source>
        <dbReference type="Proteomes" id="UP000435304"/>
    </source>
</evidence>
<accession>A0A6A9UTG1</accession>
<dbReference type="Gene3D" id="3.40.50.2300">
    <property type="match status" value="2"/>
</dbReference>
<dbReference type="GO" id="GO:0000976">
    <property type="term" value="F:transcription cis-regulatory region binding"/>
    <property type="evidence" value="ECO:0007669"/>
    <property type="project" value="TreeGrafter"/>
</dbReference>
<dbReference type="Proteomes" id="UP000435304">
    <property type="component" value="Unassembled WGS sequence"/>
</dbReference>
<dbReference type="CDD" id="cd01574">
    <property type="entry name" value="PBP1_LacI"/>
    <property type="match status" value="1"/>
</dbReference>
<dbReference type="SMART" id="SM00354">
    <property type="entry name" value="HTH_LACI"/>
    <property type="match status" value="1"/>
</dbReference>
<dbReference type="Pfam" id="PF00356">
    <property type="entry name" value="LacI"/>
    <property type="match status" value="1"/>
</dbReference>
<dbReference type="PANTHER" id="PTHR30146:SF109">
    <property type="entry name" value="HTH-TYPE TRANSCRIPTIONAL REGULATOR GALS"/>
    <property type="match status" value="1"/>
</dbReference>
<sequence length="342" mass="36178">MASRRPGGGPTMHDVAAAAAVSHQTVSRVVNQQPSVRPETRQKVLAEIERLGYRRNRAARTLVTRRSRTIGVLAPEVTQYGATSSVQAVEASARAAGYFALSTTAAVDRASTLAALDLLLDQGVDGLVVIAPHPEIEAAVSQRRVELPVVALQSVSAGRAEWVGVDQQLGARLVCEYLLQLGHRRVAHVSGPPGYFESDARRRGWAEALTAAGLEPATVVAGDWTAERGHAAAAELPPDVTAVFCANDQTALGVLAGLREAGRRVPEDVSVAGFDDLPESAFAAPPLTTVRQDFRQVGERAVARLLARLDGAAAGDDTVLRPELVVRRSTGPVRVEDLHPTG</sequence>
<evidence type="ECO:0000256" key="3">
    <source>
        <dbReference type="ARBA" id="ARBA00023163"/>
    </source>
</evidence>
<keyword evidence="1" id="KW-0805">Transcription regulation</keyword>
<keyword evidence="6" id="KW-1185">Reference proteome</keyword>
<dbReference type="Gene3D" id="1.10.260.40">
    <property type="entry name" value="lambda repressor-like DNA-binding domains"/>
    <property type="match status" value="1"/>
</dbReference>
<evidence type="ECO:0000313" key="5">
    <source>
        <dbReference type="EMBL" id="MVA76113.1"/>
    </source>
</evidence>
<dbReference type="AlphaFoldDB" id="A0A6A9UTG1"/>
<dbReference type="PROSITE" id="PS00356">
    <property type="entry name" value="HTH_LACI_1"/>
    <property type="match status" value="1"/>
</dbReference>
<dbReference type="PROSITE" id="PS50932">
    <property type="entry name" value="HTH_LACI_2"/>
    <property type="match status" value="1"/>
</dbReference>
<evidence type="ECO:0000256" key="2">
    <source>
        <dbReference type="ARBA" id="ARBA00023125"/>
    </source>
</evidence>
<dbReference type="EMBL" id="WPCU01000005">
    <property type="protein sequence ID" value="MVA76113.1"/>
    <property type="molecule type" value="Genomic_DNA"/>
</dbReference>
<dbReference type="InterPro" id="IPR028082">
    <property type="entry name" value="Peripla_BP_I"/>
</dbReference>
<dbReference type="InterPro" id="IPR010982">
    <property type="entry name" value="Lambda_DNA-bd_dom_sf"/>
</dbReference>
<dbReference type="Pfam" id="PF13377">
    <property type="entry name" value="Peripla_BP_3"/>
    <property type="match status" value="1"/>
</dbReference>
<feature type="domain" description="HTH lacI-type" evidence="4">
    <location>
        <begin position="10"/>
        <end position="64"/>
    </location>
</feature>
<reference evidence="5 6" key="1">
    <citation type="submission" date="2019-12" db="EMBL/GenBank/DDBJ databases">
        <title>Auraticoccus cholistani sp. nov., an actinomycete isolated from soil of Cholistan desert.</title>
        <authorList>
            <person name="Cheema M.T."/>
        </authorList>
    </citation>
    <scope>NUCLEOTIDE SEQUENCE [LARGE SCALE GENOMIC DNA]</scope>
    <source>
        <strain evidence="5 6">F435</strain>
    </source>
</reference>
<dbReference type="RefSeq" id="WP_156609548.1">
    <property type="nucleotide sequence ID" value="NZ_WPCU01000005.1"/>
</dbReference>
<organism evidence="5 6">
    <name type="scientific">Auraticoccus cholistanensis</name>
    <dbReference type="NCBI Taxonomy" id="2656650"/>
    <lineage>
        <taxon>Bacteria</taxon>
        <taxon>Bacillati</taxon>
        <taxon>Actinomycetota</taxon>
        <taxon>Actinomycetes</taxon>
        <taxon>Propionibacteriales</taxon>
        <taxon>Propionibacteriaceae</taxon>
        <taxon>Auraticoccus</taxon>
    </lineage>
</organism>
<gene>
    <name evidence="5" type="ORF">GC722_08770</name>
</gene>
<dbReference type="PANTHER" id="PTHR30146">
    <property type="entry name" value="LACI-RELATED TRANSCRIPTIONAL REPRESSOR"/>
    <property type="match status" value="1"/>
</dbReference>
<keyword evidence="3" id="KW-0804">Transcription</keyword>
<protein>
    <submittedName>
        <fullName evidence="5">Substrate-binding domain-containing protein</fullName>
    </submittedName>
</protein>
<dbReference type="InterPro" id="IPR046335">
    <property type="entry name" value="LacI/GalR-like_sensor"/>
</dbReference>
<name>A0A6A9UTG1_9ACTN</name>
<comment type="caution">
    <text evidence="5">The sequence shown here is derived from an EMBL/GenBank/DDBJ whole genome shotgun (WGS) entry which is preliminary data.</text>
</comment>
<evidence type="ECO:0000256" key="1">
    <source>
        <dbReference type="ARBA" id="ARBA00023015"/>
    </source>
</evidence>
<dbReference type="CDD" id="cd01392">
    <property type="entry name" value="HTH_LacI"/>
    <property type="match status" value="1"/>
</dbReference>
<dbReference type="SUPFAM" id="SSF47413">
    <property type="entry name" value="lambda repressor-like DNA-binding domains"/>
    <property type="match status" value="1"/>
</dbReference>